<dbReference type="EMBL" id="KE546991">
    <property type="protein sequence ID" value="EPY51175.1"/>
    <property type="molecule type" value="Genomic_DNA"/>
</dbReference>
<evidence type="ECO:0000313" key="2">
    <source>
        <dbReference type="EMBL" id="EPY51175.1"/>
    </source>
</evidence>
<keyword evidence="1" id="KW-0812">Transmembrane</keyword>
<dbReference type="Proteomes" id="UP000015464">
    <property type="component" value="Unassembled WGS sequence"/>
</dbReference>
<reference evidence="2 3" key="1">
    <citation type="journal article" date="2011" name="Science">
        <title>Comparative functional genomics of the fission yeasts.</title>
        <authorList>
            <person name="Rhind N."/>
            <person name="Chen Z."/>
            <person name="Yassour M."/>
            <person name="Thompson D.A."/>
            <person name="Haas B.J."/>
            <person name="Habib N."/>
            <person name="Wapinski I."/>
            <person name="Roy S."/>
            <person name="Lin M.F."/>
            <person name="Heiman D.I."/>
            <person name="Young S.K."/>
            <person name="Furuya K."/>
            <person name="Guo Y."/>
            <person name="Pidoux A."/>
            <person name="Chen H.M."/>
            <person name="Robbertse B."/>
            <person name="Goldberg J.M."/>
            <person name="Aoki K."/>
            <person name="Bayne E.H."/>
            <person name="Berlin A.M."/>
            <person name="Desjardins C.A."/>
            <person name="Dobbs E."/>
            <person name="Dukaj L."/>
            <person name="Fan L."/>
            <person name="FitzGerald M.G."/>
            <person name="French C."/>
            <person name="Gujja S."/>
            <person name="Hansen K."/>
            <person name="Keifenheim D."/>
            <person name="Levin J.Z."/>
            <person name="Mosher R.A."/>
            <person name="Mueller C.A."/>
            <person name="Pfiffner J."/>
            <person name="Priest M."/>
            <person name="Russ C."/>
            <person name="Smialowska A."/>
            <person name="Swoboda P."/>
            <person name="Sykes S.M."/>
            <person name="Vaughn M."/>
            <person name="Vengrova S."/>
            <person name="Yoder R."/>
            <person name="Zeng Q."/>
            <person name="Allshire R."/>
            <person name="Baulcombe D."/>
            <person name="Birren B.W."/>
            <person name="Brown W."/>
            <person name="Ekwall K."/>
            <person name="Kellis M."/>
            <person name="Leatherwood J."/>
            <person name="Levin H."/>
            <person name="Margalit H."/>
            <person name="Martienssen R."/>
            <person name="Nieduszynski C.A."/>
            <person name="Spatafora J.W."/>
            <person name="Friedman N."/>
            <person name="Dalgaard J.Z."/>
            <person name="Baumann P."/>
            <person name="Niki H."/>
            <person name="Regev A."/>
            <person name="Nusbaum C."/>
        </authorList>
    </citation>
    <scope>NUCLEOTIDE SEQUENCE [LARGE SCALE GENOMIC DNA]</scope>
    <source>
        <strain evidence="3">OY26 / ATCC MYA-4695 / CBS 11777 / NBRC 106824 / NRRL Y48691</strain>
    </source>
</reference>
<name>S9VZE9_SCHCR</name>
<dbReference type="OrthoDB" id="5491752at2759"/>
<dbReference type="GeneID" id="25036676"/>
<proteinExistence type="predicted"/>
<keyword evidence="3" id="KW-1185">Reference proteome</keyword>
<protein>
    <submittedName>
        <fullName evidence="2">Uncharacterized protein</fullName>
    </submittedName>
</protein>
<dbReference type="AlphaFoldDB" id="S9VZE9"/>
<organism evidence="2 3">
    <name type="scientific">Schizosaccharomyces cryophilus (strain OY26 / ATCC MYA-4695 / CBS 11777 / NBRC 106824 / NRRL Y48691)</name>
    <name type="common">Fission yeast</name>
    <dbReference type="NCBI Taxonomy" id="653667"/>
    <lineage>
        <taxon>Eukaryota</taxon>
        <taxon>Fungi</taxon>
        <taxon>Dikarya</taxon>
        <taxon>Ascomycota</taxon>
        <taxon>Taphrinomycotina</taxon>
        <taxon>Schizosaccharomycetes</taxon>
        <taxon>Schizosaccharomycetales</taxon>
        <taxon>Schizosaccharomycetaceae</taxon>
        <taxon>Schizosaccharomyces</taxon>
    </lineage>
</organism>
<gene>
    <name evidence="2" type="ORF">SPOG_02352</name>
</gene>
<dbReference type="HOGENOM" id="CLU_132801_0_0_1"/>
<keyword evidence="1" id="KW-0472">Membrane</keyword>
<accession>S9VZE9</accession>
<sequence length="172" mass="19826">MDGIETSYSHSNSPPFFFRILRMSQPEENFEETAPLTSDVALNPEEESSRCLWQQLERKKSDLKVCSLFFIVPYSIYFCILFCVYLCNFLSTAYAKYGETGTSIYGYTYTLGINERKIIEDIAHFLTLIPCLIFGLACLVLILIYLRRVVVKVEVNSIPMENLSRKGNLTKR</sequence>
<keyword evidence="1" id="KW-1133">Transmembrane helix</keyword>
<evidence type="ECO:0000256" key="1">
    <source>
        <dbReference type="SAM" id="Phobius"/>
    </source>
</evidence>
<feature type="transmembrane region" description="Helical" evidence="1">
    <location>
        <begin position="68"/>
        <end position="91"/>
    </location>
</feature>
<dbReference type="RefSeq" id="XP_013023748.1">
    <property type="nucleotide sequence ID" value="XM_013168294.1"/>
</dbReference>
<evidence type="ECO:0000313" key="3">
    <source>
        <dbReference type="Proteomes" id="UP000015464"/>
    </source>
</evidence>
<feature type="transmembrane region" description="Helical" evidence="1">
    <location>
        <begin position="122"/>
        <end position="146"/>
    </location>
</feature>